<dbReference type="EC" id="5.6.2.4" evidence="11"/>
<dbReference type="GO" id="GO:0009378">
    <property type="term" value="F:four-way junction helicase activity"/>
    <property type="evidence" value="ECO:0007669"/>
    <property type="project" value="TreeGrafter"/>
</dbReference>
<reference evidence="18 19" key="1">
    <citation type="submission" date="2022-03" db="EMBL/GenBank/DDBJ databases">
        <authorList>
            <person name="Nunn A."/>
            <person name="Chopra R."/>
            <person name="Nunn A."/>
            <person name="Contreras Garrido A."/>
        </authorList>
    </citation>
    <scope>NUCLEOTIDE SEQUENCE [LARGE SCALE GENOMIC DNA]</scope>
</reference>
<dbReference type="Proteomes" id="UP000836841">
    <property type="component" value="Chromosome 2"/>
</dbReference>
<dbReference type="PROSITE" id="PS51192">
    <property type="entry name" value="HELICASE_ATP_BIND_1"/>
    <property type="match status" value="1"/>
</dbReference>
<keyword evidence="7" id="KW-0238">DNA-binding</keyword>
<evidence type="ECO:0000259" key="16">
    <source>
        <dbReference type="PROSITE" id="PS51192"/>
    </source>
</evidence>
<feature type="region of interest" description="Disordered" evidence="13">
    <location>
        <begin position="196"/>
        <end position="226"/>
    </location>
</feature>
<evidence type="ECO:0000256" key="13">
    <source>
        <dbReference type="SAM" id="MobiDB-lite"/>
    </source>
</evidence>
<evidence type="ECO:0000256" key="5">
    <source>
        <dbReference type="ARBA" id="ARBA00022806"/>
    </source>
</evidence>
<evidence type="ECO:0000256" key="11">
    <source>
        <dbReference type="ARBA" id="ARBA00034808"/>
    </source>
</evidence>
<dbReference type="InterPro" id="IPR001763">
    <property type="entry name" value="Rhodanese-like_dom"/>
</dbReference>
<dbReference type="Gene3D" id="1.10.150.80">
    <property type="entry name" value="HRDC domain"/>
    <property type="match status" value="1"/>
</dbReference>
<dbReference type="GO" id="GO:0043138">
    <property type="term" value="F:3'-5' DNA helicase activity"/>
    <property type="evidence" value="ECO:0007669"/>
    <property type="project" value="UniProtKB-EC"/>
</dbReference>
<keyword evidence="3" id="KW-0547">Nucleotide-binding</keyword>
<evidence type="ECO:0000313" key="18">
    <source>
        <dbReference type="EMBL" id="CAH2047817.1"/>
    </source>
</evidence>
<dbReference type="InterPro" id="IPR011545">
    <property type="entry name" value="DEAD/DEAH_box_helicase_dom"/>
</dbReference>
<dbReference type="PANTHER" id="PTHR13710">
    <property type="entry name" value="DNA HELICASE RECQ FAMILY MEMBER"/>
    <property type="match status" value="1"/>
</dbReference>
<dbReference type="FunFam" id="3.40.50.300:FF:000340">
    <property type="entry name" value="Bloom syndrome, RecQ helicase"/>
    <property type="match status" value="1"/>
</dbReference>
<comment type="similarity">
    <text evidence="2">Belongs to the helicase family. RecQ subfamily.</text>
</comment>
<dbReference type="Gene3D" id="1.10.10.10">
    <property type="entry name" value="Winged helix-like DNA-binding domain superfamily/Winged helix DNA-binding domain"/>
    <property type="match status" value="1"/>
</dbReference>
<feature type="domain" description="Helicase ATP-binding" evidence="16">
    <location>
        <begin position="517"/>
        <end position="692"/>
    </location>
</feature>
<dbReference type="SMART" id="SM00956">
    <property type="entry name" value="RQC"/>
    <property type="match status" value="1"/>
</dbReference>
<dbReference type="GO" id="GO:0005694">
    <property type="term" value="C:chromosome"/>
    <property type="evidence" value="ECO:0007669"/>
    <property type="project" value="TreeGrafter"/>
</dbReference>
<evidence type="ECO:0000256" key="6">
    <source>
        <dbReference type="ARBA" id="ARBA00022840"/>
    </source>
</evidence>
<dbReference type="GO" id="GO:0006260">
    <property type="term" value="P:DNA replication"/>
    <property type="evidence" value="ECO:0007669"/>
    <property type="project" value="InterPro"/>
</dbReference>
<dbReference type="Gene3D" id="3.40.50.300">
    <property type="entry name" value="P-loop containing nucleotide triphosphate hydrolases"/>
    <property type="match status" value="2"/>
</dbReference>
<evidence type="ECO:0000256" key="8">
    <source>
        <dbReference type="ARBA" id="ARBA00023235"/>
    </source>
</evidence>
<keyword evidence="5" id="KW-0347">Helicase</keyword>
<dbReference type="InterPro" id="IPR014001">
    <property type="entry name" value="Helicase_ATP-bd"/>
</dbReference>
<feature type="region of interest" description="Disordered" evidence="13">
    <location>
        <begin position="1149"/>
        <end position="1194"/>
    </location>
</feature>
<evidence type="ECO:0000256" key="9">
    <source>
        <dbReference type="ARBA" id="ARBA00023242"/>
    </source>
</evidence>
<proteinExistence type="inferred from homology"/>
<dbReference type="AlphaFoldDB" id="A0AAU9RRP2"/>
<dbReference type="InterPro" id="IPR002464">
    <property type="entry name" value="DNA/RNA_helicase_DEAH_CS"/>
</dbReference>
<evidence type="ECO:0000259" key="14">
    <source>
        <dbReference type="PROSITE" id="PS50206"/>
    </source>
</evidence>
<dbReference type="InterPro" id="IPR027417">
    <property type="entry name" value="P-loop_NTPase"/>
</dbReference>
<dbReference type="Pfam" id="PF09382">
    <property type="entry name" value="RQC"/>
    <property type="match status" value="1"/>
</dbReference>
<keyword evidence="12" id="KW-0175">Coiled coil</keyword>
<evidence type="ECO:0000259" key="15">
    <source>
        <dbReference type="PROSITE" id="PS50967"/>
    </source>
</evidence>
<organism evidence="18 19">
    <name type="scientific">Thlaspi arvense</name>
    <name type="common">Field penny-cress</name>
    <dbReference type="NCBI Taxonomy" id="13288"/>
    <lineage>
        <taxon>Eukaryota</taxon>
        <taxon>Viridiplantae</taxon>
        <taxon>Streptophyta</taxon>
        <taxon>Embryophyta</taxon>
        <taxon>Tracheophyta</taxon>
        <taxon>Spermatophyta</taxon>
        <taxon>Magnoliopsida</taxon>
        <taxon>eudicotyledons</taxon>
        <taxon>Gunneridae</taxon>
        <taxon>Pentapetalae</taxon>
        <taxon>rosids</taxon>
        <taxon>malvids</taxon>
        <taxon>Brassicales</taxon>
        <taxon>Brassicaceae</taxon>
        <taxon>Thlaspideae</taxon>
        <taxon>Thlaspi</taxon>
    </lineage>
</organism>
<dbReference type="InterPro" id="IPR010997">
    <property type="entry name" value="HRDC-like_sf"/>
</dbReference>
<dbReference type="GO" id="GO:0005737">
    <property type="term" value="C:cytoplasm"/>
    <property type="evidence" value="ECO:0007669"/>
    <property type="project" value="TreeGrafter"/>
</dbReference>
<feature type="domain" description="Helicase C-terminal" evidence="17">
    <location>
        <begin position="714"/>
        <end position="862"/>
    </location>
</feature>
<dbReference type="PROSITE" id="PS50967">
    <property type="entry name" value="HRDC"/>
    <property type="match status" value="1"/>
</dbReference>
<evidence type="ECO:0000256" key="3">
    <source>
        <dbReference type="ARBA" id="ARBA00022741"/>
    </source>
</evidence>
<dbReference type="SUPFAM" id="SSF52540">
    <property type="entry name" value="P-loop containing nucleoside triphosphate hydrolases"/>
    <property type="match status" value="2"/>
</dbReference>
<dbReference type="InterPro" id="IPR044876">
    <property type="entry name" value="HRDC_dom_sf"/>
</dbReference>
<dbReference type="Pfam" id="PF00570">
    <property type="entry name" value="HRDC"/>
    <property type="match status" value="1"/>
</dbReference>
<dbReference type="InterPro" id="IPR036388">
    <property type="entry name" value="WH-like_DNA-bd_sf"/>
</dbReference>
<dbReference type="GO" id="GO:0003677">
    <property type="term" value="F:DNA binding"/>
    <property type="evidence" value="ECO:0007669"/>
    <property type="project" value="UniProtKB-KW"/>
</dbReference>
<evidence type="ECO:0000256" key="2">
    <source>
        <dbReference type="ARBA" id="ARBA00005446"/>
    </source>
</evidence>
<dbReference type="InterPro" id="IPR018982">
    <property type="entry name" value="RQC_domain"/>
</dbReference>
<dbReference type="InterPro" id="IPR001650">
    <property type="entry name" value="Helicase_C-like"/>
</dbReference>
<evidence type="ECO:0000256" key="4">
    <source>
        <dbReference type="ARBA" id="ARBA00022801"/>
    </source>
</evidence>
<keyword evidence="19" id="KW-1185">Reference proteome</keyword>
<dbReference type="PROSITE" id="PS00690">
    <property type="entry name" value="DEAH_ATP_HELICASE"/>
    <property type="match status" value="1"/>
</dbReference>
<evidence type="ECO:0000256" key="7">
    <source>
        <dbReference type="ARBA" id="ARBA00023125"/>
    </source>
</evidence>
<comment type="subcellular location">
    <subcellularLocation>
        <location evidence="1">Nucleus</location>
    </subcellularLocation>
</comment>
<dbReference type="SMART" id="SM00341">
    <property type="entry name" value="HRDC"/>
    <property type="match status" value="1"/>
</dbReference>
<sequence length="1194" mass="133299">MVVIREDNIAGALRHVKTMVHANKLSGSHLPVVKISRGHFPHTNWSEHAKAFECIPSLIKSLSSNLLYSLESQKPRRNRGTASRLPITISTDFKDSASPLLIISFSQHRLNLCVITFPHSAYRPIDNIIPVNVQTRQQIAKAWCALTNLSIDNTYLRPGITPAIDASSTNCTSSTRGRSTVKVTSNADGSFYAHNHQEHSQKSVRGTAGSFDRFSSSSPGDGKLTAGKVTRVNNEVDSVTGCNYINGMEIQPVRNFALPTRQVEASVIEIDDDDDILKNIDVDQIVMEHYRSTNTLQPSVSKFPPIAPSVNIFASRGEEEPCLPPELSSNCSHGVKLGLCLEASTHLEQMKNTLLAISNQLIDDSTDLSVDHFEQLCQERLLLKKQIQQLEILVQNKERKMSSTPHIFQYETSQTTNHTGDYVQTDSRAHVKEQGSYVSDNWNMPRDCLFSEDRRGLSSGPVERERYVPKIINVTYTDGSNDKKWSSRDFPWTKNLEVNNKRVFGNHSFRPNQREIINATMSGCDVFVLMPTGGGKSLTYQLPALICAGITLVISPLVSLIQDQIMNLLQTNIPAASLSAGMDWAEQLEILRELSSENSKYKLLYVTPEKVAKSDSLLRHLESLNSRSLLARFVIDEAHCVSQWGHDFRPDYQGLGVLKKKFPNIPMLALTATATASVKEDVVQALGLVNCAVFRQSFNRPNLWYSVVPKTNKCLEDTEKFIRENHFDESGIIYCLSRMDCEKVTEALRKLGHKAAFYHGNMDPAQRAFVQNQWSKDIINIICATVAFGMGINKPDVRFVIHHSLPKSIEGYHQECGRAGRDGQRSSCVLYYSYSDYIRVKHMISQGGFGQGPTTMAYNRIANSGRMLETNTENLLRMVSYCENEVDCRRFLQLVHLGEQFDSTNCKSTCDNCSSSKSLIDKDVTLIARQLVELVKLTGERFSSAHIIELYRGSLNQTVKKHRHETLHLHGAGKHLAKSEASRILHYLVTEDILAEYVKKSDIYGSVSSLLKVNRSKAVSILSGGQTITMRFPSAVKVSKPSKSGASAAKVTLKQTTLQMAHAPPQDSILSDVLLRALKKLRADIVKEASNGVMAPYHVFGKTTLKQISERLPRTKEELLDINGLGKAKVSKYGDRLLEVIESFINEHYKTGKDAGPGSGKRKRDENISPNVAAEDDDYEWTPSQSHKKAVKNK</sequence>
<dbReference type="PROSITE" id="PS51194">
    <property type="entry name" value="HELICASE_CTER"/>
    <property type="match status" value="1"/>
</dbReference>
<keyword evidence="8" id="KW-0413">Isomerase</keyword>
<dbReference type="InterPro" id="IPR032284">
    <property type="entry name" value="RecQ_Zn-bd"/>
</dbReference>
<dbReference type="Pfam" id="PF00271">
    <property type="entry name" value="Helicase_C"/>
    <property type="match status" value="1"/>
</dbReference>
<dbReference type="GO" id="GO:0016787">
    <property type="term" value="F:hydrolase activity"/>
    <property type="evidence" value="ECO:0007669"/>
    <property type="project" value="UniProtKB-KW"/>
</dbReference>
<evidence type="ECO:0000256" key="10">
    <source>
        <dbReference type="ARBA" id="ARBA00034617"/>
    </source>
</evidence>
<feature type="domain" description="Rhodanese" evidence="14">
    <location>
        <begin position="732"/>
        <end position="767"/>
    </location>
</feature>
<dbReference type="PANTHER" id="PTHR13710:SF156">
    <property type="entry name" value="ATP-DEPENDENT DNA HELICASE Q-LIKE 4B"/>
    <property type="match status" value="1"/>
</dbReference>
<protein>
    <recommendedName>
        <fullName evidence="11">DNA 3'-5' helicase</fullName>
        <ecNumber evidence="11">5.6.2.4</ecNumber>
    </recommendedName>
</protein>
<name>A0AAU9RRP2_THLAR</name>
<dbReference type="GO" id="GO:0005524">
    <property type="term" value="F:ATP binding"/>
    <property type="evidence" value="ECO:0007669"/>
    <property type="project" value="UniProtKB-KW"/>
</dbReference>
<evidence type="ECO:0000259" key="17">
    <source>
        <dbReference type="PROSITE" id="PS51194"/>
    </source>
</evidence>
<comment type="catalytic activity">
    <reaction evidence="10">
        <text>Couples ATP hydrolysis with the unwinding of duplex DNA by translocating in the 3'-5' direction.</text>
        <dbReference type="EC" id="5.6.2.4"/>
    </reaction>
</comment>
<dbReference type="Pfam" id="PF16124">
    <property type="entry name" value="RecQ_Zn_bind"/>
    <property type="match status" value="1"/>
</dbReference>
<dbReference type="CDD" id="cd17920">
    <property type="entry name" value="DEXHc_RecQ"/>
    <property type="match status" value="1"/>
</dbReference>
<dbReference type="GO" id="GO:0005634">
    <property type="term" value="C:nucleus"/>
    <property type="evidence" value="ECO:0007669"/>
    <property type="project" value="UniProtKB-SubCell"/>
</dbReference>
<gene>
    <name evidence="18" type="ORF">TAV2_LOCUS7543</name>
</gene>
<accession>A0AAU9RRP2</accession>
<dbReference type="InterPro" id="IPR004589">
    <property type="entry name" value="DNA_helicase_ATP-dep_RecQ"/>
</dbReference>
<dbReference type="FunFam" id="3.40.50.300:FF:000296">
    <property type="entry name" value="ATP-dependent DNA helicase RecQ"/>
    <property type="match status" value="1"/>
</dbReference>
<keyword evidence="9" id="KW-0539">Nucleus</keyword>
<feature type="domain" description="HRDC" evidence="15">
    <location>
        <begin position="1068"/>
        <end position="1151"/>
    </location>
</feature>
<dbReference type="NCBIfam" id="TIGR00614">
    <property type="entry name" value="recQ_fam"/>
    <property type="match status" value="1"/>
</dbReference>
<evidence type="ECO:0000256" key="12">
    <source>
        <dbReference type="SAM" id="Coils"/>
    </source>
</evidence>
<dbReference type="Pfam" id="PF00270">
    <property type="entry name" value="DEAD"/>
    <property type="match status" value="1"/>
</dbReference>
<dbReference type="SMART" id="SM00487">
    <property type="entry name" value="DEXDc"/>
    <property type="match status" value="1"/>
</dbReference>
<dbReference type="PROSITE" id="PS50206">
    <property type="entry name" value="RHODANESE_3"/>
    <property type="match status" value="1"/>
</dbReference>
<dbReference type="GO" id="GO:0000724">
    <property type="term" value="P:double-strand break repair via homologous recombination"/>
    <property type="evidence" value="ECO:0007669"/>
    <property type="project" value="TreeGrafter"/>
</dbReference>
<dbReference type="GO" id="GO:0070417">
    <property type="term" value="P:cellular response to cold"/>
    <property type="evidence" value="ECO:0007669"/>
    <property type="project" value="UniProtKB-ARBA"/>
</dbReference>
<dbReference type="InterPro" id="IPR002121">
    <property type="entry name" value="HRDC_dom"/>
</dbReference>
<keyword evidence="6" id="KW-0067">ATP-binding</keyword>
<feature type="coiled-coil region" evidence="12">
    <location>
        <begin position="373"/>
        <end position="400"/>
    </location>
</feature>
<dbReference type="CDD" id="cd18794">
    <property type="entry name" value="SF2_C_RecQ"/>
    <property type="match status" value="1"/>
</dbReference>
<keyword evidence="4" id="KW-0378">Hydrolase</keyword>
<dbReference type="SUPFAM" id="SSF47819">
    <property type="entry name" value="HRDC-like"/>
    <property type="match status" value="1"/>
</dbReference>
<evidence type="ECO:0000313" key="19">
    <source>
        <dbReference type="Proteomes" id="UP000836841"/>
    </source>
</evidence>
<dbReference type="SMART" id="SM00490">
    <property type="entry name" value="HELICc"/>
    <property type="match status" value="1"/>
</dbReference>
<dbReference type="EMBL" id="OU466858">
    <property type="protein sequence ID" value="CAH2047817.1"/>
    <property type="molecule type" value="Genomic_DNA"/>
</dbReference>
<evidence type="ECO:0000256" key="1">
    <source>
        <dbReference type="ARBA" id="ARBA00004123"/>
    </source>
</evidence>